<keyword evidence="6" id="KW-1185">Reference proteome</keyword>
<accession>A0ABC8RH17</accession>
<comment type="similarity">
    <text evidence="2">Belongs to the CENP-C/MIF2 family.</text>
</comment>
<dbReference type="AlphaFoldDB" id="A0ABC8RH17"/>
<protein>
    <submittedName>
        <fullName evidence="5">Uncharacterized protein</fullName>
    </submittedName>
</protein>
<evidence type="ECO:0000313" key="5">
    <source>
        <dbReference type="EMBL" id="CAK9144261.1"/>
    </source>
</evidence>
<keyword evidence="3" id="KW-0539">Nucleus</keyword>
<evidence type="ECO:0000256" key="4">
    <source>
        <dbReference type="SAM" id="MobiDB-lite"/>
    </source>
</evidence>
<evidence type="ECO:0000313" key="6">
    <source>
        <dbReference type="Proteomes" id="UP001642360"/>
    </source>
</evidence>
<dbReference type="PANTHER" id="PTHR16684:SF11">
    <property type="entry name" value="CENTROMERE PROTEIN C"/>
    <property type="match status" value="1"/>
</dbReference>
<dbReference type="InterPro" id="IPR028386">
    <property type="entry name" value="CENP-C/Mif2/cnp3"/>
</dbReference>
<dbReference type="Proteomes" id="UP001642360">
    <property type="component" value="Unassembled WGS sequence"/>
</dbReference>
<feature type="compositionally biased region" description="Polar residues" evidence="4">
    <location>
        <begin position="66"/>
        <end position="76"/>
    </location>
</feature>
<organism evidence="5 6">
    <name type="scientific">Ilex paraguariensis</name>
    <name type="common">yerba mate</name>
    <dbReference type="NCBI Taxonomy" id="185542"/>
    <lineage>
        <taxon>Eukaryota</taxon>
        <taxon>Viridiplantae</taxon>
        <taxon>Streptophyta</taxon>
        <taxon>Embryophyta</taxon>
        <taxon>Tracheophyta</taxon>
        <taxon>Spermatophyta</taxon>
        <taxon>Magnoliopsida</taxon>
        <taxon>eudicotyledons</taxon>
        <taxon>Gunneridae</taxon>
        <taxon>Pentapetalae</taxon>
        <taxon>asterids</taxon>
        <taxon>campanulids</taxon>
        <taxon>Aquifoliales</taxon>
        <taxon>Aquifoliaceae</taxon>
        <taxon>Ilex</taxon>
    </lineage>
</organism>
<reference evidence="5 6" key="1">
    <citation type="submission" date="2024-02" db="EMBL/GenBank/DDBJ databases">
        <authorList>
            <person name="Vignale AGUSTIN F."/>
            <person name="Sosa J E."/>
            <person name="Modenutti C."/>
        </authorList>
    </citation>
    <scope>NUCLEOTIDE SEQUENCE [LARGE SCALE GENOMIC DNA]</scope>
</reference>
<dbReference type="GO" id="GO:0000779">
    <property type="term" value="C:condensed chromosome, centromeric region"/>
    <property type="evidence" value="ECO:0007669"/>
    <property type="project" value="UniProtKB-ARBA"/>
</dbReference>
<dbReference type="GO" id="GO:0005634">
    <property type="term" value="C:nucleus"/>
    <property type="evidence" value="ECO:0007669"/>
    <property type="project" value="UniProtKB-SubCell"/>
</dbReference>
<dbReference type="EMBL" id="CAUOFW020001380">
    <property type="protein sequence ID" value="CAK9144261.1"/>
    <property type="molecule type" value="Genomic_DNA"/>
</dbReference>
<comment type="subcellular location">
    <subcellularLocation>
        <location evidence="1">Nucleus</location>
    </subcellularLocation>
</comment>
<evidence type="ECO:0000256" key="1">
    <source>
        <dbReference type="ARBA" id="ARBA00004123"/>
    </source>
</evidence>
<name>A0ABC8RH17_9AQUA</name>
<evidence type="ECO:0000256" key="2">
    <source>
        <dbReference type="ARBA" id="ARBA00010291"/>
    </source>
</evidence>
<proteinExistence type="inferred from homology"/>
<feature type="region of interest" description="Disordered" evidence="4">
    <location>
        <begin position="66"/>
        <end position="131"/>
    </location>
</feature>
<comment type="caution">
    <text evidence="5">The sequence shown here is derived from an EMBL/GenBank/DDBJ whole genome shotgun (WGS) entry which is preliminary data.</text>
</comment>
<dbReference type="PANTHER" id="PTHR16684">
    <property type="entry name" value="CENTROMERE PROTEIN C"/>
    <property type="match status" value="1"/>
</dbReference>
<evidence type="ECO:0000256" key="3">
    <source>
        <dbReference type="ARBA" id="ARBA00023242"/>
    </source>
</evidence>
<sequence>MQIEDVFQQAVSTVQQPMIDEGSTKSDTDTRAYGSIEMEDNVEDILQKATSSAQPDVILEDSAVENLNSSQSQFEKSTPAAVGDHDMNVPSTTSEVGQEEYIEKCPGTSLNKQNKAKRQHEPRQKKAFSWRQSLADAGTSLEGGVRRSKRIKMRPLAYWKGKRFLYGCVHNSEYFLV</sequence>
<gene>
    <name evidence="5" type="ORF">ILEXP_LOCUS12008</name>
</gene>